<protein>
    <submittedName>
        <fullName evidence="2">Uncharacterized protein LOC142165180</fullName>
    </submittedName>
</protein>
<gene>
    <name evidence="2" type="primary">LOC142165180</name>
</gene>
<name>A0AC58S4K2_TOBAC</name>
<sequence length="523" mass="60315">MVIKLDMTKAYDRFSWLFLTKVLRKIGFCERFIGLIFHLVSNNWYSVLLNGQSFGFFKSTRAVKQGDPLSTTLFILAAEALSRGLNSLHRNPYFCSFGLPKWSSKINHLVYADDTIIFSSADATSLRLIMEVLGAYEATSGQLINKSKSALYMHHSTSLEVVNKRKLLSIGGRAVLITHLLKSMLIHLLSVVNPPNYVIENLHKIFAQFFWSNSVGVKSKHWSSWKNLCLPVEEGGDDFRSLQDVAKALFCKLWWNIKTKPTLWSSYMSQKYCKKLNAFVVPWRAGSHTWRRMLECRDLVEHQILWQPKMKFSLFWFDNWIGLGALYFVTPPEFYCDESIHNVYDVAREGVWDDERLREILPEDLAAHIIDNIKPPMIHEQIDKPYWMLESKGEFTVKLAWDYLRREGSLALSKKICGQKDCHSRYHFSCGSYGRGSCLLMIQSEGGGYFLPSRCWCCTNPEVETREHVFFKSYAASKVWSYFSLDEVHANNGKLISGQACVSSLYGNSLDVYMILPHIFYIC</sequence>
<dbReference type="Proteomes" id="UP000790787">
    <property type="component" value="Chromosome 10"/>
</dbReference>
<organism evidence="1 2">
    <name type="scientific">Nicotiana tabacum</name>
    <name type="common">Common tobacco</name>
    <dbReference type="NCBI Taxonomy" id="4097"/>
    <lineage>
        <taxon>Eukaryota</taxon>
        <taxon>Viridiplantae</taxon>
        <taxon>Streptophyta</taxon>
        <taxon>Embryophyta</taxon>
        <taxon>Tracheophyta</taxon>
        <taxon>Spermatophyta</taxon>
        <taxon>Magnoliopsida</taxon>
        <taxon>eudicotyledons</taxon>
        <taxon>Gunneridae</taxon>
        <taxon>Pentapetalae</taxon>
        <taxon>asterids</taxon>
        <taxon>lamiids</taxon>
        <taxon>Solanales</taxon>
        <taxon>Solanaceae</taxon>
        <taxon>Nicotianoideae</taxon>
        <taxon>Nicotianeae</taxon>
        <taxon>Nicotiana</taxon>
    </lineage>
</organism>
<keyword evidence="1" id="KW-1185">Reference proteome</keyword>
<dbReference type="RefSeq" id="XP_075079894.1">
    <property type="nucleotide sequence ID" value="XM_075223793.1"/>
</dbReference>
<proteinExistence type="predicted"/>
<reference evidence="1" key="1">
    <citation type="journal article" date="2014" name="Nat. Commun.">
        <title>The tobacco genome sequence and its comparison with those of tomato and potato.</title>
        <authorList>
            <person name="Sierro N."/>
            <person name="Battey J.N."/>
            <person name="Ouadi S."/>
            <person name="Bakaher N."/>
            <person name="Bovet L."/>
            <person name="Willig A."/>
            <person name="Goepfert S."/>
            <person name="Peitsch M.C."/>
            <person name="Ivanov N.V."/>
        </authorList>
    </citation>
    <scope>NUCLEOTIDE SEQUENCE [LARGE SCALE GENOMIC DNA]</scope>
</reference>
<evidence type="ECO:0000313" key="2">
    <source>
        <dbReference type="RefSeq" id="XP_075079894.1"/>
    </source>
</evidence>
<accession>A0AC58S4K2</accession>
<evidence type="ECO:0000313" key="1">
    <source>
        <dbReference type="Proteomes" id="UP000790787"/>
    </source>
</evidence>
<reference evidence="2" key="2">
    <citation type="submission" date="2025-08" db="UniProtKB">
        <authorList>
            <consortium name="RefSeq"/>
        </authorList>
    </citation>
    <scope>IDENTIFICATION</scope>
    <source>
        <tissue evidence="2">Leaf</tissue>
    </source>
</reference>